<dbReference type="InterPro" id="IPR004045">
    <property type="entry name" value="Glutathione_S-Trfase_N"/>
</dbReference>
<evidence type="ECO:0000259" key="6">
    <source>
        <dbReference type="PROSITE" id="PS50405"/>
    </source>
</evidence>
<dbReference type="InterPro" id="IPR004046">
    <property type="entry name" value="GST_C"/>
</dbReference>
<comment type="caution">
    <text evidence="7">The sequence shown here is derived from an EMBL/GenBank/DDBJ whole genome shotgun (WGS) entry which is preliminary data.</text>
</comment>
<accession>A0A834YC96</accession>
<evidence type="ECO:0000313" key="7">
    <source>
        <dbReference type="EMBL" id="KAF8376749.1"/>
    </source>
</evidence>
<dbReference type="PROSITE" id="PS50404">
    <property type="entry name" value="GST_NTER"/>
    <property type="match status" value="1"/>
</dbReference>
<keyword evidence="2" id="KW-0808">Transferase</keyword>
<gene>
    <name evidence="7" type="ORF">HHK36_031584</name>
</gene>
<dbReference type="FunFam" id="3.40.30.10:FF:000014">
    <property type="entry name" value="Tau class glutathione S-transferase"/>
    <property type="match status" value="1"/>
</dbReference>
<evidence type="ECO:0000313" key="8">
    <source>
        <dbReference type="Proteomes" id="UP000655225"/>
    </source>
</evidence>
<evidence type="ECO:0000256" key="4">
    <source>
        <dbReference type="RuleBase" id="RU003494"/>
    </source>
</evidence>
<evidence type="ECO:0000256" key="1">
    <source>
        <dbReference type="ARBA" id="ARBA00012452"/>
    </source>
</evidence>
<name>A0A834YC96_TETSI</name>
<dbReference type="CDD" id="cd03058">
    <property type="entry name" value="GST_N_Tau"/>
    <property type="match status" value="1"/>
</dbReference>
<dbReference type="OrthoDB" id="4951845at2759"/>
<dbReference type="GO" id="GO:0004364">
    <property type="term" value="F:glutathione transferase activity"/>
    <property type="evidence" value="ECO:0007669"/>
    <property type="project" value="UniProtKB-EC"/>
</dbReference>
<dbReference type="Pfam" id="PF00043">
    <property type="entry name" value="GST_C"/>
    <property type="match status" value="1"/>
</dbReference>
<dbReference type="SUPFAM" id="SSF52833">
    <property type="entry name" value="Thioredoxin-like"/>
    <property type="match status" value="1"/>
</dbReference>
<dbReference type="PANTHER" id="PTHR11260:SF773">
    <property type="entry name" value="GLUTATHIONE S-TRANSFERASE U26"/>
    <property type="match status" value="1"/>
</dbReference>
<feature type="domain" description="GST C-terminal" evidence="6">
    <location>
        <begin position="88"/>
        <end position="237"/>
    </location>
</feature>
<dbReference type="SFLD" id="SFLDG00358">
    <property type="entry name" value="Main_(cytGST)"/>
    <property type="match status" value="1"/>
</dbReference>
<dbReference type="InterPro" id="IPR010987">
    <property type="entry name" value="Glutathione-S-Trfase_C-like"/>
</dbReference>
<dbReference type="EMBL" id="JABCRI010000101">
    <property type="protein sequence ID" value="KAF8376749.1"/>
    <property type="molecule type" value="Genomic_DNA"/>
</dbReference>
<dbReference type="PROSITE" id="PS50405">
    <property type="entry name" value="GST_CTER"/>
    <property type="match status" value="1"/>
</dbReference>
<dbReference type="AlphaFoldDB" id="A0A834YC96"/>
<keyword evidence="8" id="KW-1185">Reference proteome</keyword>
<feature type="domain" description="GST N-terminal" evidence="5">
    <location>
        <begin position="3"/>
        <end position="82"/>
    </location>
</feature>
<dbReference type="InterPro" id="IPR036282">
    <property type="entry name" value="Glutathione-S-Trfase_C_sf"/>
</dbReference>
<dbReference type="Proteomes" id="UP000655225">
    <property type="component" value="Unassembled WGS sequence"/>
</dbReference>
<dbReference type="CDD" id="cd03185">
    <property type="entry name" value="GST_C_Tau"/>
    <property type="match status" value="1"/>
</dbReference>
<dbReference type="GO" id="GO:0005737">
    <property type="term" value="C:cytoplasm"/>
    <property type="evidence" value="ECO:0007669"/>
    <property type="project" value="TreeGrafter"/>
</dbReference>
<dbReference type="OMA" id="LMWGANG"/>
<dbReference type="SFLD" id="SFLDS00019">
    <property type="entry name" value="Glutathione_Transferase_(cytos"/>
    <property type="match status" value="1"/>
</dbReference>
<dbReference type="InterPro" id="IPR040079">
    <property type="entry name" value="Glutathione_S-Trfase"/>
</dbReference>
<protein>
    <recommendedName>
        <fullName evidence="1">glutathione transferase</fullName>
        <ecNumber evidence="1">2.5.1.18</ecNumber>
    </recommendedName>
</protein>
<dbReference type="Pfam" id="PF02798">
    <property type="entry name" value="GST_N"/>
    <property type="match status" value="1"/>
</dbReference>
<sequence>MGDEVVLLDFWPSPFGLRVRIALALKGIKYEYKDEDLWNKSPLLLKMNPVHKKIPVLIHKGKPISESLIMVQYIDEVWKDESPLLPSDPYQRSQAMFWADFVDKKASSSVLSSILLCPLNFCNRMQIYGLGRKVCMTKGEEQETAKKELMECLKVLEGELGDKPYFGGENLGFVDVSLIPFYSRFYAYETCGNFSIEAECPTLVAWAKRCMEKESVFSTLPDQHKVYDFVLQLKKKLGIE</sequence>
<reference evidence="7 8" key="1">
    <citation type="submission" date="2020-04" db="EMBL/GenBank/DDBJ databases">
        <title>Plant Genome Project.</title>
        <authorList>
            <person name="Zhang R.-G."/>
        </authorList>
    </citation>
    <scope>NUCLEOTIDE SEQUENCE [LARGE SCALE GENOMIC DNA]</scope>
    <source>
        <strain evidence="7">YNK0</strain>
        <tissue evidence="7">Leaf</tissue>
    </source>
</reference>
<dbReference type="Gene3D" id="3.40.30.10">
    <property type="entry name" value="Glutaredoxin"/>
    <property type="match status" value="1"/>
</dbReference>
<dbReference type="InterPro" id="IPR045074">
    <property type="entry name" value="GST_C_Tau"/>
</dbReference>
<dbReference type="SUPFAM" id="SSF47616">
    <property type="entry name" value="GST C-terminal domain-like"/>
    <property type="match status" value="1"/>
</dbReference>
<comment type="similarity">
    <text evidence="4">Belongs to the GST superfamily.</text>
</comment>
<dbReference type="FunFam" id="1.20.1050.10:FF:000068">
    <property type="entry name" value="Putative GST6 protein"/>
    <property type="match status" value="1"/>
</dbReference>
<evidence type="ECO:0000259" key="5">
    <source>
        <dbReference type="PROSITE" id="PS50404"/>
    </source>
</evidence>
<dbReference type="Gene3D" id="1.20.1050.10">
    <property type="match status" value="1"/>
</dbReference>
<organism evidence="7 8">
    <name type="scientific">Tetracentron sinense</name>
    <name type="common">Spur-leaf</name>
    <dbReference type="NCBI Taxonomy" id="13715"/>
    <lineage>
        <taxon>Eukaryota</taxon>
        <taxon>Viridiplantae</taxon>
        <taxon>Streptophyta</taxon>
        <taxon>Embryophyta</taxon>
        <taxon>Tracheophyta</taxon>
        <taxon>Spermatophyta</taxon>
        <taxon>Magnoliopsida</taxon>
        <taxon>Trochodendrales</taxon>
        <taxon>Trochodendraceae</taxon>
        <taxon>Tetracentron</taxon>
    </lineage>
</organism>
<proteinExistence type="inferred from homology"/>
<dbReference type="InterPro" id="IPR045073">
    <property type="entry name" value="Omega/Tau-like"/>
</dbReference>
<dbReference type="InterPro" id="IPR036249">
    <property type="entry name" value="Thioredoxin-like_sf"/>
</dbReference>
<dbReference type="EC" id="2.5.1.18" evidence="1"/>
<evidence type="ECO:0000256" key="3">
    <source>
        <dbReference type="ARBA" id="ARBA00047960"/>
    </source>
</evidence>
<dbReference type="PANTHER" id="PTHR11260">
    <property type="entry name" value="GLUTATHIONE S-TRANSFERASE, GST, SUPERFAMILY, GST DOMAIN CONTAINING"/>
    <property type="match status" value="1"/>
</dbReference>
<dbReference type="GO" id="GO:0006749">
    <property type="term" value="P:glutathione metabolic process"/>
    <property type="evidence" value="ECO:0007669"/>
    <property type="project" value="InterPro"/>
</dbReference>
<comment type="catalytic activity">
    <reaction evidence="3">
        <text>RX + glutathione = an S-substituted glutathione + a halide anion + H(+)</text>
        <dbReference type="Rhea" id="RHEA:16437"/>
        <dbReference type="ChEBI" id="CHEBI:15378"/>
        <dbReference type="ChEBI" id="CHEBI:16042"/>
        <dbReference type="ChEBI" id="CHEBI:17792"/>
        <dbReference type="ChEBI" id="CHEBI:57925"/>
        <dbReference type="ChEBI" id="CHEBI:90779"/>
        <dbReference type="EC" id="2.5.1.18"/>
    </reaction>
</comment>
<evidence type="ECO:0000256" key="2">
    <source>
        <dbReference type="ARBA" id="ARBA00022679"/>
    </source>
</evidence>